<feature type="chain" id="PRO_5013613486" evidence="3">
    <location>
        <begin position="25"/>
        <end position="745"/>
    </location>
</feature>
<evidence type="ECO:0000256" key="1">
    <source>
        <dbReference type="SAM" id="MobiDB-lite"/>
    </source>
</evidence>
<keyword evidence="2" id="KW-1133">Transmembrane helix</keyword>
<dbReference type="EMBL" id="PDSK01000033">
    <property type="protein sequence ID" value="PIE35787.1"/>
    <property type="molecule type" value="Genomic_DNA"/>
</dbReference>
<feature type="signal peptide" evidence="3">
    <location>
        <begin position="1"/>
        <end position="24"/>
    </location>
</feature>
<keyword evidence="2" id="KW-0472">Membrane</keyword>
<organism evidence="4 5">
    <name type="scientific">candidate division KSB3 bacterium</name>
    <dbReference type="NCBI Taxonomy" id="2044937"/>
    <lineage>
        <taxon>Bacteria</taxon>
        <taxon>candidate division KSB3</taxon>
    </lineage>
</organism>
<dbReference type="AlphaFoldDB" id="A0A2G6KJH1"/>
<feature type="transmembrane region" description="Helical" evidence="2">
    <location>
        <begin position="154"/>
        <end position="174"/>
    </location>
</feature>
<comment type="caution">
    <text evidence="4">The sequence shown here is derived from an EMBL/GenBank/DDBJ whole genome shotgun (WGS) entry which is preliminary data.</text>
</comment>
<feature type="transmembrane region" description="Helical" evidence="2">
    <location>
        <begin position="716"/>
        <end position="737"/>
    </location>
</feature>
<dbReference type="Proteomes" id="UP000230821">
    <property type="component" value="Unassembled WGS sequence"/>
</dbReference>
<feature type="compositionally biased region" description="Basic and acidic residues" evidence="1">
    <location>
        <begin position="515"/>
        <end position="524"/>
    </location>
</feature>
<feature type="transmembrane region" description="Helical" evidence="2">
    <location>
        <begin position="680"/>
        <end position="704"/>
    </location>
</feature>
<name>A0A2G6KJH1_9BACT</name>
<sequence>MMKKYCILIHLLVLCLFAVSGSYAQSPGEKQPSKLQLAVEPEDIILTKDIFVGSADRTIHLILRETSGVKPAKLELAARPFTEINSGNMVDAGIVQVELSEQQAMLEPGGLARIEATIGGFQEAGSYLGGMTIHDTVSGERKEVSVRVSVKDAWPVPVAVLLVSVLIASGVNHWTQKGRRKNRLDQKIAELRKTIEAADRDFATFLIEAERFLEKALAYNQDYQFEQTEAALTHVEQNLLLYEQRKHDSEVLRQRVQTLLSDIRGLGEADPQSMKLSGELIQVLPKIQTDFEETAALVKQFDMFFEAYRMARRDVLAAREKLAGNLEYVKKADRSKIDMMLVDIERLLQTAESMSAIDDANALLRKVAFELSPEKINENMFRSQRFQTQLDGYHDRVKQVTGSQVKRIVGGWYEKALHALEDNRYEDVEEALQKLSSTLKIVEKIKQAERRIKGRDTKATDLRRILRECKQFLEGESWDGIERAEYDVAQVLEMLDGVRTGYDPFPSVESHTFHPEAESVEKNSGDIQSQASAEEGTQLRPLTPDDLQRHFERILEDAAGYPKLREKMLTWRSYCHKLLEFEELNEMFEYLEVIQEELVLYARVRTIRTEAEEQGRQAVLRLAEQAEQLLLLETSEDRGAFHRAEVLADAAKALLDEETETSDFEQVISNIRSPRLATNLVTYGTLASYFVISTALGFQILYAPNHAFGASVFEDYFALVLWAFGLQGAKMTVMNVYEAYFKKEG</sequence>
<accession>A0A2G6KJH1</accession>
<protein>
    <submittedName>
        <fullName evidence="4">Uncharacterized protein</fullName>
    </submittedName>
</protein>
<evidence type="ECO:0000256" key="2">
    <source>
        <dbReference type="SAM" id="Phobius"/>
    </source>
</evidence>
<evidence type="ECO:0000313" key="4">
    <source>
        <dbReference type="EMBL" id="PIE35787.1"/>
    </source>
</evidence>
<keyword evidence="2" id="KW-0812">Transmembrane</keyword>
<reference evidence="4 5" key="1">
    <citation type="submission" date="2017-10" db="EMBL/GenBank/DDBJ databases">
        <title>Novel microbial diversity and functional potential in the marine mammal oral microbiome.</title>
        <authorList>
            <person name="Dudek N.K."/>
            <person name="Sun C.L."/>
            <person name="Burstein D."/>
            <person name="Kantor R.S."/>
            <person name="Aliaga Goltsman D.S."/>
            <person name="Bik E.M."/>
            <person name="Thomas B.C."/>
            <person name="Banfield J.F."/>
            <person name="Relman D.A."/>
        </authorList>
    </citation>
    <scope>NUCLEOTIDE SEQUENCE [LARGE SCALE GENOMIC DNA]</scope>
    <source>
        <strain evidence="4">DOLJORAL78_47_16</strain>
    </source>
</reference>
<evidence type="ECO:0000256" key="3">
    <source>
        <dbReference type="SAM" id="SignalP"/>
    </source>
</evidence>
<feature type="region of interest" description="Disordered" evidence="1">
    <location>
        <begin position="515"/>
        <end position="542"/>
    </location>
</feature>
<gene>
    <name evidence="4" type="ORF">CSA56_02870</name>
</gene>
<keyword evidence="3" id="KW-0732">Signal</keyword>
<proteinExistence type="predicted"/>
<evidence type="ECO:0000313" key="5">
    <source>
        <dbReference type="Proteomes" id="UP000230821"/>
    </source>
</evidence>